<dbReference type="CDD" id="cd00063">
    <property type="entry name" value="FN3"/>
    <property type="match status" value="6"/>
</dbReference>
<dbReference type="AlphaFoldDB" id="A0AAV4DAJ6"/>
<dbReference type="GO" id="GO:0016020">
    <property type="term" value="C:membrane"/>
    <property type="evidence" value="ECO:0007669"/>
    <property type="project" value="UniProtKB-SubCell"/>
</dbReference>
<evidence type="ECO:0000259" key="3">
    <source>
        <dbReference type="PROSITE" id="PS50853"/>
    </source>
</evidence>
<keyword evidence="5" id="KW-1185">Reference proteome</keyword>
<feature type="region of interest" description="Disordered" evidence="2">
    <location>
        <begin position="639"/>
        <end position="658"/>
    </location>
</feature>
<keyword evidence="1" id="KW-0677">Repeat</keyword>
<dbReference type="SUPFAM" id="SSF49265">
    <property type="entry name" value="Fibronectin type III"/>
    <property type="match status" value="5"/>
</dbReference>
<dbReference type="InterPro" id="IPR013783">
    <property type="entry name" value="Ig-like_fold"/>
</dbReference>
<dbReference type="Proteomes" id="UP000735302">
    <property type="component" value="Unassembled WGS sequence"/>
</dbReference>
<evidence type="ECO:0000313" key="4">
    <source>
        <dbReference type="EMBL" id="GFO41078.1"/>
    </source>
</evidence>
<feature type="domain" description="Fibronectin type-III" evidence="3">
    <location>
        <begin position="145"/>
        <end position="240"/>
    </location>
</feature>
<dbReference type="FunFam" id="2.60.40.10:FF:000028">
    <property type="entry name" value="Neuronal cell adhesion molecule"/>
    <property type="match status" value="1"/>
</dbReference>
<evidence type="ECO:0000256" key="1">
    <source>
        <dbReference type="ARBA" id="ARBA00022737"/>
    </source>
</evidence>
<dbReference type="SMART" id="SM00060">
    <property type="entry name" value="FN3"/>
    <property type="match status" value="6"/>
</dbReference>
<feature type="domain" description="Fibronectin type-III" evidence="3">
    <location>
        <begin position="48"/>
        <end position="141"/>
    </location>
</feature>
<dbReference type="InterPro" id="IPR050713">
    <property type="entry name" value="RTP_Phos/Ushers"/>
</dbReference>
<dbReference type="PANTHER" id="PTHR46957">
    <property type="entry name" value="CYTOKINE RECEPTOR"/>
    <property type="match status" value="1"/>
</dbReference>
<dbReference type="Pfam" id="PF00041">
    <property type="entry name" value="fn3"/>
    <property type="match status" value="6"/>
</dbReference>
<dbReference type="EMBL" id="BLXT01007665">
    <property type="protein sequence ID" value="GFO41078.1"/>
    <property type="molecule type" value="Genomic_DNA"/>
</dbReference>
<accession>A0AAV4DAJ6</accession>
<proteinExistence type="predicted"/>
<feature type="domain" description="Fibronectin type-III" evidence="3">
    <location>
        <begin position="541"/>
        <end position="636"/>
    </location>
</feature>
<dbReference type="Gene3D" id="2.60.40.10">
    <property type="entry name" value="Immunoglobulins"/>
    <property type="match status" value="6"/>
</dbReference>
<evidence type="ECO:0000256" key="2">
    <source>
        <dbReference type="SAM" id="MobiDB-lite"/>
    </source>
</evidence>
<dbReference type="PRINTS" id="PR00014">
    <property type="entry name" value="FNTYPEIII"/>
</dbReference>
<dbReference type="InterPro" id="IPR036116">
    <property type="entry name" value="FN3_sf"/>
</dbReference>
<dbReference type="InterPro" id="IPR003961">
    <property type="entry name" value="FN3_dom"/>
</dbReference>
<comment type="caution">
    <text evidence="4">The sequence shown here is derived from an EMBL/GenBank/DDBJ whole genome shotgun (WGS) entry which is preliminary data.</text>
</comment>
<dbReference type="PANTHER" id="PTHR46957:SF3">
    <property type="entry name" value="CYTOKINE RECEPTOR"/>
    <property type="match status" value="1"/>
</dbReference>
<reference evidence="4 5" key="1">
    <citation type="journal article" date="2021" name="Elife">
        <title>Chloroplast acquisition without the gene transfer in kleptoplastic sea slugs, Plakobranchus ocellatus.</title>
        <authorList>
            <person name="Maeda T."/>
            <person name="Takahashi S."/>
            <person name="Yoshida T."/>
            <person name="Shimamura S."/>
            <person name="Takaki Y."/>
            <person name="Nagai Y."/>
            <person name="Toyoda A."/>
            <person name="Suzuki Y."/>
            <person name="Arimoto A."/>
            <person name="Ishii H."/>
            <person name="Satoh N."/>
            <person name="Nishiyama T."/>
            <person name="Hasebe M."/>
            <person name="Maruyama T."/>
            <person name="Minagawa J."/>
            <person name="Obokata J."/>
            <person name="Shigenobu S."/>
        </authorList>
    </citation>
    <scope>NUCLEOTIDE SEQUENCE [LARGE SCALE GENOMIC DNA]</scope>
</reference>
<sequence>MQVLPANVSTVQLYTVKPLTEYIITIKAFNKYGESQASYARATTPSYAPSIVQHAQILPVSPTEIHLKWEEPSRGHVTRYHIRYWRPGRREKQSAWMTGNFRNYVAGSLRKGSNYRFEIIPYNGVIPGEAVVMFTSTLEDRPDGPPLDIKLRALNESILVATWQPPDPELANGKIKGYRLVLKVKGGKRISSFRLSSSRRNFTFFDMDTSKIYQLRMAAITINGTGVLSSWVESTYSGSPNKPGLPERLIIKPDMTSISLSWSRPKFTGSQVHGYIVGYGQFIPEAYRVVLPRTQQNYTINFLRPNSKYIVSVRAFNQIGESQPSFRKVRTLKATLKNIPLLAPVQLRVQSDSPTSLMVSWVDPVLGSSQEVLEGRSYVIRYSPLSGESYKYTGTVSLHRKLTGLKPATSYEISVKAVIANISSDWSLPVLNSTHQTTPSSAPQNITVQPVMGNPTELQLSWTEPQHSNGKILEYFIYRSLNPSLASKEWEIVATDQQAIRLKGILPHKVYYFRLQARNRVGYGPLSDIAVYKPPKERRSAPSNLTISSIHDNLDSVMVAWQPPQTAQEEITGYRVHYATLENAERKQWMVKFEKVVNTIVEDLELNTTYHFKVHARYRNGFGPFSAAVTFKTPSEVTKQQPAGKFGSNDGAKFTPPTTESQVFTSLQTKKASENTFTNKVFPDKEQMLSSVPPQQTRTYEAFVPLDSHQLFPSSEMLRNITKPSDGSFNHSLIDANKEYSPADQHEEDGKGSVDNNPENLSVAPPAEEDQVYRYLAVNLENGKNSAPHSSEIQRSQRVLENTQLPLVESSTFFSEAHKSTRSVFEATQKPVSEVKSSRNETESVGETIFGRFQN</sequence>
<feature type="domain" description="Fibronectin type-III" evidence="3">
    <location>
        <begin position="442"/>
        <end position="537"/>
    </location>
</feature>
<feature type="region of interest" description="Disordered" evidence="2">
    <location>
        <begin position="832"/>
        <end position="855"/>
    </location>
</feature>
<name>A0AAV4DAJ6_9GAST</name>
<dbReference type="PROSITE" id="PS50853">
    <property type="entry name" value="FN3"/>
    <property type="match status" value="6"/>
</dbReference>
<organism evidence="4 5">
    <name type="scientific">Plakobranchus ocellatus</name>
    <dbReference type="NCBI Taxonomy" id="259542"/>
    <lineage>
        <taxon>Eukaryota</taxon>
        <taxon>Metazoa</taxon>
        <taxon>Spiralia</taxon>
        <taxon>Lophotrochozoa</taxon>
        <taxon>Mollusca</taxon>
        <taxon>Gastropoda</taxon>
        <taxon>Heterobranchia</taxon>
        <taxon>Euthyneura</taxon>
        <taxon>Panpulmonata</taxon>
        <taxon>Sacoglossa</taxon>
        <taxon>Placobranchoidea</taxon>
        <taxon>Plakobranchidae</taxon>
        <taxon>Plakobranchus</taxon>
    </lineage>
</organism>
<gene>
    <name evidence="4" type="ORF">PoB_006758300</name>
</gene>
<feature type="domain" description="Fibronectin type-III" evidence="3">
    <location>
        <begin position="242"/>
        <end position="335"/>
    </location>
</feature>
<feature type="domain" description="Fibronectin type-III" evidence="3">
    <location>
        <begin position="343"/>
        <end position="440"/>
    </location>
</feature>
<protein>
    <submittedName>
        <fullName evidence="4">Neogenin</fullName>
    </submittedName>
</protein>
<feature type="region of interest" description="Disordered" evidence="2">
    <location>
        <begin position="740"/>
        <end position="768"/>
    </location>
</feature>
<evidence type="ECO:0000313" key="5">
    <source>
        <dbReference type="Proteomes" id="UP000735302"/>
    </source>
</evidence>